<comment type="caution">
    <text evidence="2">The sequence shown here is derived from an EMBL/GenBank/DDBJ whole genome shotgun (WGS) entry which is preliminary data.</text>
</comment>
<feature type="chain" id="PRO_5020449232" description="Secreted protein" evidence="1">
    <location>
        <begin position="17"/>
        <end position="107"/>
    </location>
</feature>
<evidence type="ECO:0000256" key="1">
    <source>
        <dbReference type="SAM" id="SignalP"/>
    </source>
</evidence>
<sequence>MCPLRVLLIFLSATLAGRKQSTVSVQQCMCKVDIMSIAVYFPSTRSTKTATLSSEYVPSKISRKSSGLNTETRQKRRVVSGDISAYTLRTSCKDDSSTKVSAFFSQR</sequence>
<organism evidence="2 3">
    <name type="scientific">Musa balbisiana</name>
    <name type="common">Banana</name>
    <dbReference type="NCBI Taxonomy" id="52838"/>
    <lineage>
        <taxon>Eukaryota</taxon>
        <taxon>Viridiplantae</taxon>
        <taxon>Streptophyta</taxon>
        <taxon>Embryophyta</taxon>
        <taxon>Tracheophyta</taxon>
        <taxon>Spermatophyta</taxon>
        <taxon>Magnoliopsida</taxon>
        <taxon>Liliopsida</taxon>
        <taxon>Zingiberales</taxon>
        <taxon>Musaceae</taxon>
        <taxon>Musa</taxon>
    </lineage>
</organism>
<accession>A0A4V4H3K9</accession>
<evidence type="ECO:0000313" key="3">
    <source>
        <dbReference type="Proteomes" id="UP000317650"/>
    </source>
</evidence>
<dbReference type="Proteomes" id="UP000317650">
    <property type="component" value="Chromosome 6"/>
</dbReference>
<evidence type="ECO:0000313" key="2">
    <source>
        <dbReference type="EMBL" id="THU48626.1"/>
    </source>
</evidence>
<reference evidence="2 3" key="1">
    <citation type="journal article" date="2019" name="Nat. Plants">
        <title>Genome sequencing of Musa balbisiana reveals subgenome evolution and function divergence in polyploid bananas.</title>
        <authorList>
            <person name="Yao X."/>
        </authorList>
    </citation>
    <scope>NUCLEOTIDE SEQUENCE [LARGE SCALE GENOMIC DNA]</scope>
    <source>
        <strain evidence="3">cv. DH-PKW</strain>
        <tissue evidence="2">Leaves</tissue>
    </source>
</reference>
<dbReference type="AlphaFoldDB" id="A0A4V4H3K9"/>
<feature type="signal peptide" evidence="1">
    <location>
        <begin position="1"/>
        <end position="16"/>
    </location>
</feature>
<evidence type="ECO:0008006" key="4">
    <source>
        <dbReference type="Google" id="ProtNLM"/>
    </source>
</evidence>
<proteinExistence type="predicted"/>
<gene>
    <name evidence="2" type="ORF">C4D60_Mb06t00970</name>
</gene>
<name>A0A4V4H3K9_MUSBA</name>
<protein>
    <recommendedName>
        <fullName evidence="4">Secreted protein</fullName>
    </recommendedName>
</protein>
<keyword evidence="1" id="KW-0732">Signal</keyword>
<keyword evidence="3" id="KW-1185">Reference proteome</keyword>
<dbReference type="EMBL" id="PYDT01000009">
    <property type="protein sequence ID" value="THU48626.1"/>
    <property type="molecule type" value="Genomic_DNA"/>
</dbReference>